<accession>A0A6C0JFX3</accession>
<reference evidence="1" key="1">
    <citation type="journal article" date="2020" name="Nature">
        <title>Giant virus diversity and host interactions through global metagenomics.</title>
        <authorList>
            <person name="Schulz F."/>
            <person name="Roux S."/>
            <person name="Paez-Espino D."/>
            <person name="Jungbluth S."/>
            <person name="Walsh D.A."/>
            <person name="Denef V.J."/>
            <person name="McMahon K.D."/>
            <person name="Konstantinidis K.T."/>
            <person name="Eloe-Fadrosh E.A."/>
            <person name="Kyrpides N.C."/>
            <person name="Woyke T."/>
        </authorList>
    </citation>
    <scope>NUCLEOTIDE SEQUENCE</scope>
    <source>
        <strain evidence="1">GVMAG-M-3300027206-1</strain>
    </source>
</reference>
<evidence type="ECO:0000313" key="1">
    <source>
        <dbReference type="EMBL" id="QHU03760.1"/>
    </source>
</evidence>
<organism evidence="1">
    <name type="scientific">viral metagenome</name>
    <dbReference type="NCBI Taxonomy" id="1070528"/>
    <lineage>
        <taxon>unclassified sequences</taxon>
        <taxon>metagenomes</taxon>
        <taxon>organismal metagenomes</taxon>
    </lineage>
</organism>
<sequence>MRTFALLLIINLVVLYYTRQPKELVEVKEKYTILRKHLRETNNEKYHMLHRTIPLTGMKRMQGSVGSNTNKGGEIVVCLDGKPNEIFHVLIHELAHCTVSEYKHSPQFWENYIELRDMCINLGIYEQIPERTEFCGQHIQDK</sequence>
<name>A0A6C0JFX3_9ZZZZ</name>
<dbReference type="Gene3D" id="3.30.2010.10">
    <property type="entry name" value="Metalloproteases ('zincins'), catalytic domain"/>
    <property type="match status" value="1"/>
</dbReference>
<protein>
    <submittedName>
        <fullName evidence="1">Uncharacterized protein</fullName>
    </submittedName>
</protein>
<proteinExistence type="predicted"/>
<dbReference type="EMBL" id="MN740387">
    <property type="protein sequence ID" value="QHU03760.1"/>
    <property type="molecule type" value="Genomic_DNA"/>
</dbReference>
<dbReference type="AlphaFoldDB" id="A0A6C0JFX3"/>